<feature type="compositionally biased region" description="Gly residues" evidence="1">
    <location>
        <begin position="335"/>
        <end position="350"/>
    </location>
</feature>
<dbReference type="EMBL" id="CM029037">
    <property type="protein sequence ID" value="KAG2660666.1"/>
    <property type="molecule type" value="Genomic_DNA"/>
</dbReference>
<evidence type="ECO:0000313" key="3">
    <source>
        <dbReference type="Proteomes" id="UP000823388"/>
    </source>
</evidence>
<feature type="region of interest" description="Disordered" evidence="1">
    <location>
        <begin position="1"/>
        <end position="148"/>
    </location>
</feature>
<dbReference type="AlphaFoldDB" id="A0A8T0XR83"/>
<feature type="compositionally biased region" description="Low complexity" evidence="1">
    <location>
        <begin position="73"/>
        <end position="90"/>
    </location>
</feature>
<feature type="compositionally biased region" description="Low complexity" evidence="1">
    <location>
        <begin position="44"/>
        <end position="65"/>
    </location>
</feature>
<evidence type="ECO:0000256" key="1">
    <source>
        <dbReference type="SAM" id="MobiDB-lite"/>
    </source>
</evidence>
<feature type="compositionally biased region" description="Basic residues" evidence="1">
    <location>
        <begin position="20"/>
        <end position="30"/>
    </location>
</feature>
<evidence type="ECO:0000313" key="2">
    <source>
        <dbReference type="EMBL" id="KAG2660666.1"/>
    </source>
</evidence>
<name>A0A8T0XR83_PANVG</name>
<feature type="compositionally biased region" description="Low complexity" evidence="1">
    <location>
        <begin position="132"/>
        <end position="145"/>
    </location>
</feature>
<feature type="region of interest" description="Disordered" evidence="1">
    <location>
        <begin position="321"/>
        <end position="355"/>
    </location>
</feature>
<feature type="region of interest" description="Disordered" evidence="1">
    <location>
        <begin position="215"/>
        <end position="262"/>
    </location>
</feature>
<keyword evidence="3" id="KW-1185">Reference proteome</keyword>
<comment type="caution">
    <text evidence="2">The sequence shown here is derived from an EMBL/GenBank/DDBJ whole genome shotgun (WGS) entry which is preliminary data.</text>
</comment>
<gene>
    <name evidence="2" type="ORF">PVAP13_1KG458340</name>
</gene>
<accession>A0A8T0XR83</accession>
<protein>
    <submittedName>
        <fullName evidence="2">Uncharacterized protein</fullName>
    </submittedName>
</protein>
<proteinExistence type="predicted"/>
<organism evidence="2 3">
    <name type="scientific">Panicum virgatum</name>
    <name type="common">Blackwell switchgrass</name>
    <dbReference type="NCBI Taxonomy" id="38727"/>
    <lineage>
        <taxon>Eukaryota</taxon>
        <taxon>Viridiplantae</taxon>
        <taxon>Streptophyta</taxon>
        <taxon>Embryophyta</taxon>
        <taxon>Tracheophyta</taxon>
        <taxon>Spermatophyta</taxon>
        <taxon>Magnoliopsida</taxon>
        <taxon>Liliopsida</taxon>
        <taxon>Poales</taxon>
        <taxon>Poaceae</taxon>
        <taxon>PACMAD clade</taxon>
        <taxon>Panicoideae</taxon>
        <taxon>Panicodae</taxon>
        <taxon>Paniceae</taxon>
        <taxon>Panicinae</taxon>
        <taxon>Panicum</taxon>
        <taxon>Panicum sect. Hiantes</taxon>
    </lineage>
</organism>
<reference evidence="2" key="1">
    <citation type="submission" date="2020-05" db="EMBL/GenBank/DDBJ databases">
        <title>WGS assembly of Panicum virgatum.</title>
        <authorList>
            <person name="Lovell J.T."/>
            <person name="Jenkins J."/>
            <person name="Shu S."/>
            <person name="Juenger T.E."/>
            <person name="Schmutz J."/>
        </authorList>
    </citation>
    <scope>NUCLEOTIDE SEQUENCE</scope>
    <source>
        <strain evidence="2">AP13</strain>
    </source>
</reference>
<feature type="compositionally biased region" description="Low complexity" evidence="1">
    <location>
        <begin position="234"/>
        <end position="261"/>
    </location>
</feature>
<dbReference type="Proteomes" id="UP000823388">
    <property type="component" value="Chromosome 1K"/>
</dbReference>
<feature type="compositionally biased region" description="Low complexity" evidence="1">
    <location>
        <begin position="1"/>
        <end position="12"/>
    </location>
</feature>
<sequence>MALALAPRSSLPLPHPRCMAARRKVHGRRTKEREGRISAGPVGTGARSVAAVTVASSRPPCRACRPAPPPSRPAGHPAAPAGPAEQSAAPRRPDPPRREEASRSYCRASRAPPSWSAIASLRHGRRRGGRSAGSRRVPSVPPASSHLPPLCWAKSGGRIMKIMKSNPTDIPNSLLFLSLVSILLCPFPSFAPSSKSWAAMAPPPSTAIGDGSFWREGGGNTRIHTRQPSDQQVASAAAAFGRGRRGASSSPRAPSSTRPPAMTWAWSSAQATCAPFLPLLASQVASCELERERSGSTGGAQSKRWGGAELLAGAGVVRGTGRGRRSLAAQDSTGGARGAARDGGGGGGGGARRRLGTARVGAALAGSLGQRRRRSGRPWTAVAGAMLDGALGASPRRPSSSPAAIPTRDGAGAEEASRGRPRQLLCLGRTDMAGHVGGRTRSKGFWTSVTHLNRLGDRICIFGIREPT</sequence>
<feature type="compositionally biased region" description="Low complexity" evidence="1">
    <location>
        <begin position="393"/>
        <end position="404"/>
    </location>
</feature>
<feature type="region of interest" description="Disordered" evidence="1">
    <location>
        <begin position="390"/>
        <end position="422"/>
    </location>
</feature>
<feature type="compositionally biased region" description="Basic and acidic residues" evidence="1">
    <location>
        <begin position="91"/>
        <end position="102"/>
    </location>
</feature>